<dbReference type="GO" id="GO:0006281">
    <property type="term" value="P:DNA repair"/>
    <property type="evidence" value="ECO:0007669"/>
    <property type="project" value="TreeGrafter"/>
</dbReference>
<dbReference type="Proteomes" id="UP000223828">
    <property type="component" value="Unassembled WGS sequence"/>
</dbReference>
<sequence>MKSVLFDVDGVFLSEERCFDVSALTVYEILMSDAYIGLDPTMQFKNLSDDQISEIRDIVFYHDEILTKLKSLGLNSNWDMLFVVLAIYFIEICKSLSVENVAQVLNPEDFGQETLQWIGEAVQELSLNFELPLSFLNNVKAGKENIYQDLIQYASSQLNTTQTALFELKSPFWILAQEVYQEWYLGHQLFNEVEHKQNRSNFKKGYIYNEVVLRPVSEIKQLLADLKSANYHIAIATGRPRTETIVPFETIGIKSFFDDAHIVTASDVLSAEDLYPELKPLGKPNPFSYLATLEGNHQDRYKTYATNQANRVVKDEVFVVGDSLADLLSAKKIGATFIGPLTGLKGQQAREELVDYGADFIVDHVGEIRNILL</sequence>
<name>A0A2C6WS32_9STAP</name>
<dbReference type="EMBL" id="CP093217">
    <property type="protein sequence ID" value="UQW82595.1"/>
    <property type="molecule type" value="Genomic_DNA"/>
</dbReference>
<organism evidence="1 3">
    <name type="scientific">Staphylococcus edaphicus</name>
    <dbReference type="NCBI Taxonomy" id="1955013"/>
    <lineage>
        <taxon>Bacteria</taxon>
        <taxon>Bacillati</taxon>
        <taxon>Bacillota</taxon>
        <taxon>Bacilli</taxon>
        <taxon>Bacillales</taxon>
        <taxon>Staphylococcaceae</taxon>
        <taxon>Staphylococcus</taxon>
    </lineage>
</organism>
<evidence type="ECO:0000313" key="2">
    <source>
        <dbReference type="EMBL" id="UQW82595.1"/>
    </source>
</evidence>
<accession>A0A2C6WS32</accession>
<dbReference type="InterPro" id="IPR050155">
    <property type="entry name" value="HAD-like_hydrolase_sf"/>
</dbReference>
<dbReference type="PANTHER" id="PTHR43434:SF1">
    <property type="entry name" value="PHOSPHOGLYCOLATE PHOSPHATASE"/>
    <property type="match status" value="1"/>
</dbReference>
<dbReference type="AlphaFoldDB" id="A0A2C6WS32"/>
<dbReference type="SFLD" id="SFLDS00003">
    <property type="entry name" value="Haloacid_Dehalogenase"/>
    <property type="match status" value="1"/>
</dbReference>
<reference evidence="2" key="4">
    <citation type="submission" date="2022-03" db="EMBL/GenBank/DDBJ databases">
        <title>Complete Genome Sequence of Staphylococcus edaphicus strain CCM 8731.</title>
        <authorList>
            <person name="Rimmer C.O."/>
            <person name="Thomas J.C."/>
        </authorList>
    </citation>
    <scope>NUCLEOTIDE SEQUENCE</scope>
    <source>
        <strain evidence="2">CCM 8731</strain>
    </source>
</reference>
<dbReference type="InterPro" id="IPR041492">
    <property type="entry name" value="HAD_2"/>
</dbReference>
<protein>
    <submittedName>
        <fullName evidence="1">HAD family hydrolase</fullName>
    </submittedName>
    <submittedName>
        <fullName evidence="2">HAD hydrolase-like protein</fullName>
    </submittedName>
</protein>
<dbReference type="Pfam" id="PF13419">
    <property type="entry name" value="HAD_2"/>
    <property type="match status" value="1"/>
</dbReference>
<dbReference type="GO" id="GO:0008967">
    <property type="term" value="F:phosphoglycolate phosphatase activity"/>
    <property type="evidence" value="ECO:0007669"/>
    <property type="project" value="TreeGrafter"/>
</dbReference>
<dbReference type="EMBL" id="MRZN01000001">
    <property type="protein sequence ID" value="PHK50905.1"/>
    <property type="molecule type" value="Genomic_DNA"/>
</dbReference>
<reference evidence="1" key="1">
    <citation type="journal article" date="2017" name="Appl. Environ. Microbiol.">
        <title>Staphylococcus edaphicus sp. nov., isolated in Antarctica, harbours mecC gene and genomic islands with suspected role in adaptation to extreme environment.</title>
        <authorList>
            <person name="Pantucek R."/>
            <person name="Sedlacek I."/>
            <person name="Indrakova A."/>
            <person name="Vrbovska V."/>
            <person name="Maslanova I."/>
            <person name="Kovarovic V."/>
            <person name="Svec P."/>
            <person name="Kralova S."/>
            <person name="Kristofova L."/>
            <person name="Keklakova J."/>
            <person name="Petras P."/>
            <person name="Doskar J."/>
        </authorList>
    </citation>
    <scope>NUCLEOTIDE SEQUENCE</scope>
    <source>
        <strain evidence="1">CCM 8730</strain>
    </source>
</reference>
<dbReference type="InterPro" id="IPR036412">
    <property type="entry name" value="HAD-like_sf"/>
</dbReference>
<evidence type="ECO:0000313" key="1">
    <source>
        <dbReference type="EMBL" id="PHK50905.1"/>
    </source>
</evidence>
<reference evidence="3" key="2">
    <citation type="submission" date="2017-10" db="EMBL/GenBank/DDBJ databases">
        <title>Staphylococcus edaphicus sp. nov., isolated in Antarctica, harbouring mecC gene and genomic islands essential in adaptation to extreme environment.</title>
        <authorList>
            <person name="Pantucek R."/>
            <person name="Sedlacek I."/>
            <person name="Indrakova A."/>
            <person name="Vrbovska V."/>
            <person name="Maslanova I."/>
            <person name="Kovarovic V."/>
            <person name="Svec P."/>
            <person name="Kralova S."/>
            <person name="Kristofova L."/>
            <person name="Keklakova J."/>
            <person name="Petras P."/>
            <person name="Doskar J."/>
        </authorList>
    </citation>
    <scope>NUCLEOTIDE SEQUENCE [LARGE SCALE GENOMIC DNA]</scope>
    <source>
        <strain evidence="3">CCM 5085</strain>
    </source>
</reference>
<keyword evidence="4" id="KW-1185">Reference proteome</keyword>
<evidence type="ECO:0000313" key="3">
    <source>
        <dbReference type="Proteomes" id="UP000223828"/>
    </source>
</evidence>
<evidence type="ECO:0000313" key="4">
    <source>
        <dbReference type="Proteomes" id="UP001056588"/>
    </source>
</evidence>
<dbReference type="PANTHER" id="PTHR43434">
    <property type="entry name" value="PHOSPHOGLYCOLATE PHOSPHATASE"/>
    <property type="match status" value="1"/>
</dbReference>
<dbReference type="Proteomes" id="UP001056588">
    <property type="component" value="Chromosome"/>
</dbReference>
<dbReference type="InterPro" id="IPR023214">
    <property type="entry name" value="HAD_sf"/>
</dbReference>
<dbReference type="SFLD" id="SFLDG01129">
    <property type="entry name" value="C1.5:_HAD__Beta-PGM__Phosphata"/>
    <property type="match status" value="1"/>
</dbReference>
<dbReference type="Gene3D" id="3.40.50.1000">
    <property type="entry name" value="HAD superfamily/HAD-like"/>
    <property type="match status" value="1"/>
</dbReference>
<reference evidence="1" key="3">
    <citation type="submission" date="2017-10" db="EMBL/GenBank/DDBJ databases">
        <authorList>
            <person name="Vrbovska V."/>
            <person name="Kovarovic V."/>
            <person name="Indrakova A."/>
        </authorList>
    </citation>
    <scope>NUCLEOTIDE SEQUENCE</scope>
    <source>
        <strain evidence="1">CCM 8730</strain>
    </source>
</reference>
<proteinExistence type="predicted"/>
<dbReference type="RefSeq" id="WP_099089136.1">
    <property type="nucleotide sequence ID" value="NZ_CP093217.1"/>
</dbReference>
<keyword evidence="1" id="KW-0378">Hydrolase</keyword>
<dbReference type="OrthoDB" id="2474611at2"/>
<gene>
    <name evidence="1" type="ORF">BTJ66_00995</name>
    <name evidence="2" type="ORF">MNY58_05960</name>
</gene>
<dbReference type="SUPFAM" id="SSF56784">
    <property type="entry name" value="HAD-like"/>
    <property type="match status" value="1"/>
</dbReference>